<evidence type="ECO:0000256" key="3">
    <source>
        <dbReference type="ARBA" id="ARBA00007164"/>
    </source>
</evidence>
<dbReference type="EC" id="3.4.16.4" evidence="4"/>
<accession>A0A2U2AJZ1</accession>
<dbReference type="InterPro" id="IPR012338">
    <property type="entry name" value="Beta-lactam/transpept-like"/>
</dbReference>
<dbReference type="Pfam" id="PF00768">
    <property type="entry name" value="Peptidase_S11"/>
    <property type="match status" value="1"/>
</dbReference>
<dbReference type="InterPro" id="IPR015956">
    <property type="entry name" value="Peniciliin-bd_prot_C_sf"/>
</dbReference>
<evidence type="ECO:0000313" key="19">
    <source>
        <dbReference type="Proteomes" id="UP000244948"/>
    </source>
</evidence>
<evidence type="ECO:0000259" key="17">
    <source>
        <dbReference type="SMART" id="SM00936"/>
    </source>
</evidence>
<dbReference type="Pfam" id="PF07943">
    <property type="entry name" value="PBP5_C"/>
    <property type="match status" value="1"/>
</dbReference>
<evidence type="ECO:0000256" key="8">
    <source>
        <dbReference type="ARBA" id="ARBA00022801"/>
    </source>
</evidence>
<keyword evidence="9" id="KW-0133">Cell shape</keyword>
<dbReference type="GO" id="GO:0071555">
    <property type="term" value="P:cell wall organization"/>
    <property type="evidence" value="ECO:0007669"/>
    <property type="project" value="UniProtKB-KW"/>
</dbReference>
<sequence>MKTTMFKKIFKFCAIAVTTVSLSFAQSPSTLQLPEYAVKSWIIMDYDTGAVLAEYNSTIQFEPASITKVMTDYVIADAIDKGIISHDDQVLISSKSRNMPGSRMFVEEGTLVSVDNLLQGLIVQSGNDAAVALAEHVAVSEESFAMKMNEKAAELGMKKSHFKNASGLPDPEHITTAYDLAILSRALINNFPEHYKYYSQKSFTWNNIKQNNRNTLLWEDPSVDGIKTGHTNSAGYSLASSAERNGFRVIVIVMGADSEAYRQRVSRELINFAFNNFDRKQLYSANEVIAEANVLHGIEKSVPVGVSESITATLPRVQYDNLKAQIHVNPGLEAPITKGEQVGNLEFYIDKHLLYSFPVIALDNVEKTGIFHRLWNSFLIKLNNKINKFKEAL</sequence>
<dbReference type="GO" id="GO:0008360">
    <property type="term" value="P:regulation of cell shape"/>
    <property type="evidence" value="ECO:0007669"/>
    <property type="project" value="UniProtKB-KW"/>
</dbReference>
<feature type="binding site" evidence="14">
    <location>
        <position position="227"/>
    </location>
    <ligand>
        <name>substrate</name>
    </ligand>
</feature>
<dbReference type="Gene3D" id="2.60.410.10">
    <property type="entry name" value="D-Ala-D-Ala carboxypeptidase, C-terminal domain"/>
    <property type="match status" value="1"/>
</dbReference>
<evidence type="ECO:0000313" key="18">
    <source>
        <dbReference type="EMBL" id="PWD83147.1"/>
    </source>
</evidence>
<evidence type="ECO:0000256" key="13">
    <source>
        <dbReference type="PIRSR" id="PIRSR618044-1"/>
    </source>
</evidence>
<evidence type="ECO:0000256" key="10">
    <source>
        <dbReference type="ARBA" id="ARBA00022984"/>
    </source>
</evidence>
<evidence type="ECO:0000256" key="9">
    <source>
        <dbReference type="ARBA" id="ARBA00022960"/>
    </source>
</evidence>
<dbReference type="InterPro" id="IPR001967">
    <property type="entry name" value="Peptidase_S11_N"/>
</dbReference>
<dbReference type="InterPro" id="IPR012907">
    <property type="entry name" value="Peptidase_S11_C"/>
</dbReference>
<dbReference type="InterPro" id="IPR018044">
    <property type="entry name" value="Peptidase_S11"/>
</dbReference>
<feature type="active site" description="Proton acceptor" evidence="13">
    <location>
        <position position="68"/>
    </location>
</feature>
<dbReference type="PANTHER" id="PTHR21581:SF6">
    <property type="entry name" value="TRAFFICKING PROTEIN PARTICLE COMPLEX SUBUNIT 12"/>
    <property type="match status" value="1"/>
</dbReference>
<proteinExistence type="inferred from homology"/>
<keyword evidence="11" id="KW-0961">Cell wall biogenesis/degradation</keyword>
<evidence type="ECO:0000256" key="2">
    <source>
        <dbReference type="ARBA" id="ARBA00004752"/>
    </source>
</evidence>
<keyword evidence="19" id="KW-1185">Reference proteome</keyword>
<dbReference type="Gene3D" id="3.40.710.10">
    <property type="entry name" value="DD-peptidase/beta-lactamase superfamily"/>
    <property type="match status" value="1"/>
</dbReference>
<keyword evidence="8" id="KW-0378">Hydrolase</keyword>
<comment type="pathway">
    <text evidence="2">Cell wall biogenesis; peptidoglycan biosynthesis.</text>
</comment>
<dbReference type="Proteomes" id="UP000244948">
    <property type="component" value="Unassembled WGS sequence"/>
</dbReference>
<feature type="active site" description="Acyl-ester intermediate" evidence="13">
    <location>
        <position position="65"/>
    </location>
</feature>
<feature type="chain" id="PRO_5015477172" description="serine-type D-Ala-D-Ala carboxypeptidase" evidence="16">
    <location>
        <begin position="26"/>
        <end position="393"/>
    </location>
</feature>
<dbReference type="PRINTS" id="PR00725">
    <property type="entry name" value="DADACBPTASE1"/>
</dbReference>
<dbReference type="SMART" id="SM00936">
    <property type="entry name" value="PBP5_C"/>
    <property type="match status" value="1"/>
</dbReference>
<dbReference type="EMBL" id="QEWR01000003">
    <property type="protein sequence ID" value="PWD83147.1"/>
    <property type="molecule type" value="Genomic_DNA"/>
</dbReference>
<evidence type="ECO:0000256" key="6">
    <source>
        <dbReference type="ARBA" id="ARBA00022670"/>
    </source>
</evidence>
<evidence type="ECO:0000256" key="1">
    <source>
        <dbReference type="ARBA" id="ARBA00003217"/>
    </source>
</evidence>
<keyword evidence="7 16" id="KW-0732">Signal</keyword>
<evidence type="ECO:0000256" key="12">
    <source>
        <dbReference type="ARBA" id="ARBA00034000"/>
    </source>
</evidence>
<gene>
    <name evidence="18" type="ORF">DC082_06960</name>
</gene>
<dbReference type="GO" id="GO:0009252">
    <property type="term" value="P:peptidoglycan biosynthetic process"/>
    <property type="evidence" value="ECO:0007669"/>
    <property type="project" value="UniProtKB-UniPathway"/>
</dbReference>
<dbReference type="GO" id="GO:0006508">
    <property type="term" value="P:proteolysis"/>
    <property type="evidence" value="ECO:0007669"/>
    <property type="project" value="UniProtKB-KW"/>
</dbReference>
<feature type="domain" description="Peptidase S11 D-Ala-D-Ala carboxypeptidase A C-terminal" evidence="17">
    <location>
        <begin position="277"/>
        <end position="367"/>
    </location>
</feature>
<feature type="active site" evidence="13">
    <location>
        <position position="125"/>
    </location>
</feature>
<keyword evidence="5 18" id="KW-0121">Carboxypeptidase</keyword>
<evidence type="ECO:0000256" key="16">
    <source>
        <dbReference type="SAM" id="SignalP"/>
    </source>
</evidence>
<evidence type="ECO:0000256" key="15">
    <source>
        <dbReference type="RuleBase" id="RU004016"/>
    </source>
</evidence>
<dbReference type="InterPro" id="IPR037167">
    <property type="entry name" value="Peptidase_S11_C_sf"/>
</dbReference>
<comment type="catalytic activity">
    <reaction evidence="12">
        <text>Preferential cleavage: (Ac)2-L-Lys-D-Ala-|-D-Ala. Also transpeptidation of peptidyl-alanyl moieties that are N-acyl substituents of D-alanine.</text>
        <dbReference type="EC" id="3.4.16.4"/>
    </reaction>
</comment>
<keyword evidence="6" id="KW-0645">Protease</keyword>
<comment type="similarity">
    <text evidence="3 15">Belongs to the peptidase S11 family.</text>
</comment>
<dbReference type="UniPathway" id="UPA00219"/>
<evidence type="ECO:0000256" key="5">
    <source>
        <dbReference type="ARBA" id="ARBA00022645"/>
    </source>
</evidence>
<comment type="caution">
    <text evidence="18">The sequence shown here is derived from an EMBL/GenBank/DDBJ whole genome shotgun (WGS) entry which is preliminary data.</text>
</comment>
<evidence type="ECO:0000256" key="4">
    <source>
        <dbReference type="ARBA" id="ARBA00012448"/>
    </source>
</evidence>
<dbReference type="GO" id="GO:0009002">
    <property type="term" value="F:serine-type D-Ala-D-Ala carboxypeptidase activity"/>
    <property type="evidence" value="ECO:0007669"/>
    <property type="project" value="UniProtKB-EC"/>
</dbReference>
<evidence type="ECO:0000256" key="14">
    <source>
        <dbReference type="PIRSR" id="PIRSR618044-2"/>
    </source>
</evidence>
<keyword evidence="10" id="KW-0573">Peptidoglycan synthesis</keyword>
<dbReference type="SUPFAM" id="SSF56601">
    <property type="entry name" value="beta-lactamase/transpeptidase-like"/>
    <property type="match status" value="1"/>
</dbReference>
<feature type="signal peptide" evidence="16">
    <location>
        <begin position="1"/>
        <end position="25"/>
    </location>
</feature>
<name>A0A2U2AJZ1_9GAMM</name>
<dbReference type="SUPFAM" id="SSF69189">
    <property type="entry name" value="Penicillin-binding protein associated domain"/>
    <property type="match status" value="1"/>
</dbReference>
<protein>
    <recommendedName>
        <fullName evidence="4">serine-type D-Ala-D-Ala carboxypeptidase</fullName>
        <ecNumber evidence="4">3.4.16.4</ecNumber>
    </recommendedName>
</protein>
<comment type="function">
    <text evidence="1">Removes C-terminal D-alanyl residues from sugar-peptide cell wall precursors.</text>
</comment>
<organism evidence="18 19">
    <name type="scientific">Ignatzschineria indica</name>
    <dbReference type="NCBI Taxonomy" id="472583"/>
    <lineage>
        <taxon>Bacteria</taxon>
        <taxon>Pseudomonadati</taxon>
        <taxon>Pseudomonadota</taxon>
        <taxon>Gammaproteobacteria</taxon>
        <taxon>Cardiobacteriales</taxon>
        <taxon>Ignatzschineriaceae</taxon>
        <taxon>Ignatzschineria</taxon>
    </lineage>
</organism>
<dbReference type="PANTHER" id="PTHR21581">
    <property type="entry name" value="D-ALANYL-D-ALANINE CARBOXYPEPTIDASE"/>
    <property type="match status" value="1"/>
</dbReference>
<reference evidence="18 19" key="1">
    <citation type="journal article" date="2018" name="Genome Announc.">
        <title>Ignatzschineria cameli sp. nov., isolated from necrotic foot tissue of dromedaries (Camelus dromedarius) and associated maggots (Wohlfahrtia species) in Dubai.</title>
        <authorList>
            <person name="Tsang C.C."/>
            <person name="Tang J.Y."/>
            <person name="Fong J.Y."/>
            <person name="Kinne J."/>
            <person name="Lee H.H."/>
            <person name="Joseph M."/>
            <person name="Jose S."/>
            <person name="Schuster R.K."/>
            <person name="Tang Y."/>
            <person name="Sivakumar S."/>
            <person name="Chen J.H."/>
            <person name="Teng J.L."/>
            <person name="Lau S.K."/>
            <person name="Wernery U."/>
            <person name="Woo P.C."/>
        </authorList>
    </citation>
    <scope>NUCLEOTIDE SEQUENCE [LARGE SCALE GENOMIC DNA]</scope>
    <source>
        <strain evidence="18 19">KCTC 22643</strain>
    </source>
</reference>
<evidence type="ECO:0000256" key="7">
    <source>
        <dbReference type="ARBA" id="ARBA00022729"/>
    </source>
</evidence>
<evidence type="ECO:0000256" key="11">
    <source>
        <dbReference type="ARBA" id="ARBA00023316"/>
    </source>
</evidence>
<dbReference type="AlphaFoldDB" id="A0A2U2AJZ1"/>